<keyword evidence="3" id="KW-0325">Glycoprotein</keyword>
<feature type="compositionally biased region" description="Polar residues" evidence="4">
    <location>
        <begin position="276"/>
        <end position="295"/>
    </location>
</feature>
<keyword evidence="2" id="KW-1015">Disulfide bond</keyword>
<accession>A0A1W0WHP9</accession>
<dbReference type="InterPro" id="IPR032104">
    <property type="entry name" value="Spaetzle"/>
</dbReference>
<evidence type="ECO:0000256" key="4">
    <source>
        <dbReference type="SAM" id="MobiDB-lite"/>
    </source>
</evidence>
<feature type="compositionally biased region" description="Low complexity" evidence="4">
    <location>
        <begin position="458"/>
        <end position="486"/>
    </location>
</feature>
<feature type="domain" description="Spaetzle" evidence="6">
    <location>
        <begin position="138"/>
        <end position="228"/>
    </location>
</feature>
<dbReference type="AlphaFoldDB" id="A0A1W0WHP9"/>
<evidence type="ECO:0000313" key="8">
    <source>
        <dbReference type="Proteomes" id="UP000192578"/>
    </source>
</evidence>
<comment type="caution">
    <text evidence="7">The sequence shown here is derived from an EMBL/GenBank/DDBJ whole genome shotgun (WGS) entry which is preliminary data.</text>
</comment>
<dbReference type="GO" id="GO:0005615">
    <property type="term" value="C:extracellular space"/>
    <property type="evidence" value="ECO:0007669"/>
    <property type="project" value="UniProtKB-ARBA"/>
</dbReference>
<feature type="signal peptide" evidence="5">
    <location>
        <begin position="1"/>
        <end position="21"/>
    </location>
</feature>
<feature type="chain" id="PRO_5012958235" description="Spaetzle domain-containing protein" evidence="5">
    <location>
        <begin position="22"/>
        <end position="505"/>
    </location>
</feature>
<dbReference type="PANTHER" id="PTHR23199">
    <property type="entry name" value="NEUROTROPHIN 1-RELATED"/>
    <property type="match status" value="1"/>
</dbReference>
<organism evidence="7 8">
    <name type="scientific">Hypsibius exemplaris</name>
    <name type="common">Freshwater tardigrade</name>
    <dbReference type="NCBI Taxonomy" id="2072580"/>
    <lineage>
        <taxon>Eukaryota</taxon>
        <taxon>Metazoa</taxon>
        <taxon>Ecdysozoa</taxon>
        <taxon>Tardigrada</taxon>
        <taxon>Eutardigrada</taxon>
        <taxon>Parachela</taxon>
        <taxon>Hypsibioidea</taxon>
        <taxon>Hypsibiidae</taxon>
        <taxon>Hypsibius</taxon>
    </lineage>
</organism>
<evidence type="ECO:0000256" key="1">
    <source>
        <dbReference type="ARBA" id="ARBA00022729"/>
    </source>
</evidence>
<evidence type="ECO:0000256" key="5">
    <source>
        <dbReference type="SAM" id="SignalP"/>
    </source>
</evidence>
<evidence type="ECO:0000256" key="3">
    <source>
        <dbReference type="ARBA" id="ARBA00023180"/>
    </source>
</evidence>
<dbReference type="InterPro" id="IPR052444">
    <property type="entry name" value="Spz/Toll_ligand-like"/>
</dbReference>
<feature type="compositionally biased region" description="Gly residues" evidence="4">
    <location>
        <begin position="430"/>
        <end position="457"/>
    </location>
</feature>
<dbReference type="Proteomes" id="UP000192578">
    <property type="component" value="Unassembled WGS sequence"/>
</dbReference>
<dbReference type="PANTHER" id="PTHR23199:SF12">
    <property type="entry name" value="NEUROTROPHIN 1-RELATED"/>
    <property type="match status" value="1"/>
</dbReference>
<sequence>MLFPTGRVLIFAVSLFMLIGADDPAAVNNRVTLSIVPKPQCAQSTTLSFCLDDATYPNDDIQREINANYGVFYKMYADVANQSTASLVDGLGGEDEAKYDYAFYYGDRRNSLSGSTSKDRPVYSNYVFRDDYYKEGGYVCPAFIEYTSLFQATNARGEWQYIVNLKPWTQTVRLEQCFYPLAPCSFMSPSFKTQCVQKYSYQRLIAYEPHGRGLYTDIFRLPTACSCFIRPLKSSQSLGLLMSDASQSIASNSPSYAPSNAITNGFKPVRVRDPSGRSSPGYSLAASQSSNSWYPDSQPMLMASSSRSDIEAGVPPQQDSRLVERRRVRPDGLSLSDITSDPEVDLSFGNPATGDYQGTSRGGGGGGPPMSYDSPSNHGPPQTAYDSPSSYQQPRQRGGSGGPPSQFQGDESHMEPSYSNGPSPYSGMGPDNGGGGNFNGNGNGDGRGMNGNSGGPGPRMWNNNNNGPPSDNNGPPQGPPRNGQSGDYRMSPGPGYYDYNSGQRN</sequence>
<dbReference type="GO" id="GO:0021556">
    <property type="term" value="P:central nervous system formation"/>
    <property type="evidence" value="ECO:0007669"/>
    <property type="project" value="TreeGrafter"/>
</dbReference>
<name>A0A1W0WHP9_HYPEX</name>
<feature type="compositionally biased region" description="Low complexity" evidence="4">
    <location>
        <begin position="416"/>
        <end position="429"/>
    </location>
</feature>
<feature type="compositionally biased region" description="Polar residues" evidence="4">
    <location>
        <begin position="373"/>
        <end position="391"/>
    </location>
</feature>
<dbReference type="EMBL" id="MTYJ01000100">
    <property type="protein sequence ID" value="OQV14731.1"/>
    <property type="molecule type" value="Genomic_DNA"/>
</dbReference>
<evidence type="ECO:0000256" key="2">
    <source>
        <dbReference type="ARBA" id="ARBA00023157"/>
    </source>
</evidence>
<dbReference type="SUPFAM" id="SSF57501">
    <property type="entry name" value="Cystine-knot cytokines"/>
    <property type="match status" value="1"/>
</dbReference>
<keyword evidence="1 5" id="KW-0732">Signal</keyword>
<feature type="region of interest" description="Disordered" evidence="4">
    <location>
        <begin position="261"/>
        <end position="505"/>
    </location>
</feature>
<dbReference type="Pfam" id="PF16077">
    <property type="entry name" value="Spaetzle"/>
    <property type="match status" value="1"/>
</dbReference>
<evidence type="ECO:0000259" key="6">
    <source>
        <dbReference type="Pfam" id="PF16077"/>
    </source>
</evidence>
<gene>
    <name evidence="7" type="ORF">BV898_11103</name>
</gene>
<keyword evidence="8" id="KW-1185">Reference proteome</keyword>
<proteinExistence type="predicted"/>
<feature type="compositionally biased region" description="Low complexity" evidence="4">
    <location>
        <begin position="392"/>
        <end position="409"/>
    </location>
</feature>
<dbReference type="OrthoDB" id="10064289at2759"/>
<reference evidence="8" key="1">
    <citation type="submission" date="2017-01" db="EMBL/GenBank/DDBJ databases">
        <title>Comparative genomics of anhydrobiosis in the tardigrade Hypsibius dujardini.</title>
        <authorList>
            <person name="Yoshida Y."/>
            <person name="Koutsovoulos G."/>
            <person name="Laetsch D."/>
            <person name="Stevens L."/>
            <person name="Kumar S."/>
            <person name="Horikawa D."/>
            <person name="Ishino K."/>
            <person name="Komine S."/>
            <person name="Tomita M."/>
            <person name="Blaxter M."/>
            <person name="Arakawa K."/>
        </authorList>
    </citation>
    <scope>NUCLEOTIDE SEQUENCE [LARGE SCALE GENOMIC DNA]</scope>
    <source>
        <strain evidence="8">Z151</strain>
    </source>
</reference>
<dbReference type="InterPro" id="IPR029034">
    <property type="entry name" value="Cystine-knot_cytokine"/>
</dbReference>
<dbReference type="GO" id="GO:0045087">
    <property type="term" value="P:innate immune response"/>
    <property type="evidence" value="ECO:0007669"/>
    <property type="project" value="TreeGrafter"/>
</dbReference>
<dbReference type="GO" id="GO:0005121">
    <property type="term" value="F:Toll binding"/>
    <property type="evidence" value="ECO:0007669"/>
    <property type="project" value="TreeGrafter"/>
</dbReference>
<dbReference type="Gene3D" id="2.10.90.10">
    <property type="entry name" value="Cystine-knot cytokines"/>
    <property type="match status" value="1"/>
</dbReference>
<protein>
    <recommendedName>
        <fullName evidence="6">Spaetzle domain-containing protein</fullName>
    </recommendedName>
</protein>
<dbReference type="GO" id="GO:0008083">
    <property type="term" value="F:growth factor activity"/>
    <property type="evidence" value="ECO:0007669"/>
    <property type="project" value="TreeGrafter"/>
</dbReference>
<evidence type="ECO:0000313" key="7">
    <source>
        <dbReference type="EMBL" id="OQV14731.1"/>
    </source>
</evidence>